<dbReference type="PIRSF" id="PIRSF006386">
    <property type="entry name" value="HCCAis_GSTk"/>
    <property type="match status" value="1"/>
</dbReference>
<sequence>MSMVIEFYFDFSSAYSYIAQGIIEETAARHNVTTKWKPFLLGPVFQAIGAAPASPKTPKGKYLFHDVARCARAHGMPFAMPKQFPFNSVAAGRAFYAIDAVDPAQAVAFARAVFTAAYKGEEDVSSPEVLAAIQKTLGLEVDITEAAKTALKDATQEAQDLGVFGAPTLKVGDEIFWGADRLEQAAKWASTGGW</sequence>
<dbReference type="GO" id="GO:0004602">
    <property type="term" value="F:glutathione peroxidase activity"/>
    <property type="evidence" value="ECO:0007669"/>
    <property type="project" value="TreeGrafter"/>
</dbReference>
<reference evidence="4" key="2">
    <citation type="submission" date="2020-09" db="EMBL/GenBank/DDBJ databases">
        <authorList>
            <person name="Sun Q."/>
            <person name="Kim S."/>
        </authorList>
    </citation>
    <scope>NUCLEOTIDE SEQUENCE</scope>
    <source>
        <strain evidence="4">KCTC 42590</strain>
    </source>
</reference>
<evidence type="ECO:0000256" key="2">
    <source>
        <dbReference type="PIRSR" id="PIRSR006386-1"/>
    </source>
</evidence>
<dbReference type="InterPro" id="IPR036249">
    <property type="entry name" value="Thioredoxin-like_sf"/>
</dbReference>
<evidence type="ECO:0000313" key="5">
    <source>
        <dbReference type="Proteomes" id="UP000630923"/>
    </source>
</evidence>
<feature type="active site" description="Nucleophile" evidence="2">
    <location>
        <position position="13"/>
    </location>
</feature>
<organism evidence="4 5">
    <name type="scientific">Kordiimonas sediminis</name>
    <dbReference type="NCBI Taxonomy" id="1735581"/>
    <lineage>
        <taxon>Bacteria</taxon>
        <taxon>Pseudomonadati</taxon>
        <taxon>Pseudomonadota</taxon>
        <taxon>Alphaproteobacteria</taxon>
        <taxon>Kordiimonadales</taxon>
        <taxon>Kordiimonadaceae</taxon>
        <taxon>Kordiimonas</taxon>
    </lineage>
</organism>
<dbReference type="EC" id="5.99.1.4" evidence="1"/>
<comment type="caution">
    <text evidence="4">The sequence shown here is derived from an EMBL/GenBank/DDBJ whole genome shotgun (WGS) entry which is preliminary data.</text>
</comment>
<dbReference type="EMBL" id="BNCI01000001">
    <property type="protein sequence ID" value="GHF17535.1"/>
    <property type="molecule type" value="Genomic_DNA"/>
</dbReference>
<dbReference type="GO" id="GO:1901170">
    <property type="term" value="P:naphthalene catabolic process"/>
    <property type="evidence" value="ECO:0007669"/>
    <property type="project" value="InterPro"/>
</dbReference>
<dbReference type="Proteomes" id="UP000630923">
    <property type="component" value="Unassembled WGS sequence"/>
</dbReference>
<reference evidence="4" key="1">
    <citation type="journal article" date="2014" name="Int. J. Syst. Evol. Microbiol.">
        <title>Complete genome sequence of Corynebacterium casei LMG S-19264T (=DSM 44701T), isolated from a smear-ripened cheese.</title>
        <authorList>
            <consortium name="US DOE Joint Genome Institute (JGI-PGF)"/>
            <person name="Walter F."/>
            <person name="Albersmeier A."/>
            <person name="Kalinowski J."/>
            <person name="Ruckert C."/>
        </authorList>
    </citation>
    <scope>NUCLEOTIDE SEQUENCE</scope>
    <source>
        <strain evidence="4">KCTC 42590</strain>
    </source>
</reference>
<gene>
    <name evidence="4" type="ORF">GCM10017044_09900</name>
</gene>
<comment type="similarity">
    <text evidence="1">Belongs to the GST superfamily. NadH family.</text>
</comment>
<dbReference type="AlphaFoldDB" id="A0A919E614"/>
<keyword evidence="1 4" id="KW-0413">Isomerase</keyword>
<dbReference type="PANTHER" id="PTHR42943">
    <property type="entry name" value="GLUTATHIONE S-TRANSFERASE KAPPA"/>
    <property type="match status" value="1"/>
</dbReference>
<dbReference type="Pfam" id="PF01323">
    <property type="entry name" value="DSBA"/>
    <property type="match status" value="1"/>
</dbReference>
<dbReference type="GO" id="GO:0018845">
    <property type="term" value="F:2-hydroxychromene-2-carboxylate isomerase activity"/>
    <property type="evidence" value="ECO:0007669"/>
    <property type="project" value="UniProtKB-UniRule"/>
</dbReference>
<dbReference type="GO" id="GO:0006749">
    <property type="term" value="P:glutathione metabolic process"/>
    <property type="evidence" value="ECO:0007669"/>
    <property type="project" value="TreeGrafter"/>
</dbReference>
<name>A0A919E614_9PROT</name>
<evidence type="ECO:0000256" key="1">
    <source>
        <dbReference type="PIRNR" id="PIRNR006386"/>
    </source>
</evidence>
<dbReference type="Gene3D" id="3.40.30.10">
    <property type="entry name" value="Glutaredoxin"/>
    <property type="match status" value="1"/>
</dbReference>
<dbReference type="PANTHER" id="PTHR42943:SF2">
    <property type="entry name" value="GLUTATHIONE S-TRANSFERASE KAPPA 1"/>
    <property type="match status" value="1"/>
</dbReference>
<feature type="domain" description="DSBA-like thioredoxin" evidence="3">
    <location>
        <begin position="4"/>
        <end position="186"/>
    </location>
</feature>
<comment type="catalytic activity">
    <reaction evidence="1">
        <text>2-hydroxychromene-2-carboxylate = (3E)-4-(2-hydroxyphenyl)-2-oxobut-3-enoate</text>
        <dbReference type="Rhea" id="RHEA:27401"/>
        <dbReference type="ChEBI" id="CHEBI:59350"/>
        <dbReference type="ChEBI" id="CHEBI:59353"/>
        <dbReference type="EC" id="5.99.1.4"/>
    </reaction>
</comment>
<dbReference type="InterPro" id="IPR044087">
    <property type="entry name" value="NahD-like"/>
</dbReference>
<protein>
    <recommendedName>
        <fullName evidence="1">2-hydroxychromene-2-carboxylate isomerase</fullName>
        <ecNumber evidence="1">5.99.1.4</ecNumber>
    </recommendedName>
</protein>
<dbReference type="InterPro" id="IPR051924">
    <property type="entry name" value="GST_Kappa/NadH"/>
</dbReference>
<accession>A0A919E614</accession>
<dbReference type="InterPro" id="IPR014440">
    <property type="entry name" value="HCCAis_GSTk"/>
</dbReference>
<dbReference type="SUPFAM" id="SSF52833">
    <property type="entry name" value="Thioredoxin-like"/>
    <property type="match status" value="1"/>
</dbReference>
<dbReference type="CDD" id="cd03022">
    <property type="entry name" value="DsbA_HCCA_Iso"/>
    <property type="match status" value="1"/>
</dbReference>
<proteinExistence type="inferred from homology"/>
<keyword evidence="5" id="KW-1185">Reference proteome</keyword>
<dbReference type="GO" id="GO:0004364">
    <property type="term" value="F:glutathione transferase activity"/>
    <property type="evidence" value="ECO:0007669"/>
    <property type="project" value="TreeGrafter"/>
</dbReference>
<evidence type="ECO:0000313" key="4">
    <source>
        <dbReference type="EMBL" id="GHF17535.1"/>
    </source>
</evidence>
<evidence type="ECO:0000259" key="3">
    <source>
        <dbReference type="Pfam" id="PF01323"/>
    </source>
</evidence>
<dbReference type="InterPro" id="IPR001853">
    <property type="entry name" value="DSBA-like_thioredoxin_dom"/>
</dbReference>